<evidence type="ECO:0000313" key="2">
    <source>
        <dbReference type="EMBL" id="CAI0551177.1"/>
    </source>
</evidence>
<dbReference type="AlphaFoldDB" id="A0AAV0R0B3"/>
<dbReference type="Proteomes" id="UP001154282">
    <property type="component" value="Unassembled WGS sequence"/>
</dbReference>
<comment type="caution">
    <text evidence="2">The sequence shown here is derived from an EMBL/GenBank/DDBJ whole genome shotgun (WGS) entry which is preliminary data.</text>
</comment>
<gene>
    <name evidence="2" type="ORF">LITE_LOCUS45847</name>
</gene>
<evidence type="ECO:0000256" key="1">
    <source>
        <dbReference type="SAM" id="MobiDB-lite"/>
    </source>
</evidence>
<reference evidence="2" key="1">
    <citation type="submission" date="2022-08" db="EMBL/GenBank/DDBJ databases">
        <authorList>
            <person name="Gutierrez-Valencia J."/>
        </authorList>
    </citation>
    <scope>NUCLEOTIDE SEQUENCE</scope>
</reference>
<feature type="region of interest" description="Disordered" evidence="1">
    <location>
        <begin position="1"/>
        <end position="23"/>
    </location>
</feature>
<protein>
    <submittedName>
        <fullName evidence="2">Uncharacterized protein</fullName>
    </submittedName>
</protein>
<dbReference type="EMBL" id="CAMGYJ010000010">
    <property type="protein sequence ID" value="CAI0551177.1"/>
    <property type="molecule type" value="Genomic_DNA"/>
</dbReference>
<keyword evidence="3" id="KW-1185">Reference proteome</keyword>
<organism evidence="2 3">
    <name type="scientific">Linum tenue</name>
    <dbReference type="NCBI Taxonomy" id="586396"/>
    <lineage>
        <taxon>Eukaryota</taxon>
        <taxon>Viridiplantae</taxon>
        <taxon>Streptophyta</taxon>
        <taxon>Embryophyta</taxon>
        <taxon>Tracheophyta</taxon>
        <taxon>Spermatophyta</taxon>
        <taxon>Magnoliopsida</taxon>
        <taxon>eudicotyledons</taxon>
        <taxon>Gunneridae</taxon>
        <taxon>Pentapetalae</taxon>
        <taxon>rosids</taxon>
        <taxon>fabids</taxon>
        <taxon>Malpighiales</taxon>
        <taxon>Linaceae</taxon>
        <taxon>Linum</taxon>
    </lineage>
</organism>
<accession>A0AAV0R0B3</accession>
<name>A0AAV0R0B3_9ROSI</name>
<proteinExistence type="predicted"/>
<sequence>MQPPSSGFAAETKSGDDQKADTGLTTVVILVVRPIDDNSEVVEIESGEGEP</sequence>
<evidence type="ECO:0000313" key="3">
    <source>
        <dbReference type="Proteomes" id="UP001154282"/>
    </source>
</evidence>